<sequence length="216" mass="24372">MLSLDQHINCSLQGRYVIYYNERKPGVVYPSFYSQYAYNELCEVEVYGCNGTFGDDCTYPCPTNCQDRSNGETCHHINGTCLHGCAEGTTGDTCQEGCQSGYYGRDCSHRCSESCIVTKHCDRVTGRCEVRATNTEPSSCTESYNIVIVVVSLLIVVTGSMINFVIWKRNAAKFSRMSLGNMPQPTSKREEKDHQYTELEEVDKSKTYEEIHSYSN</sequence>
<dbReference type="Proteomes" id="UP000005408">
    <property type="component" value="Unassembled WGS sequence"/>
</dbReference>
<evidence type="ECO:0000256" key="1">
    <source>
        <dbReference type="ARBA" id="ARBA00022536"/>
    </source>
</evidence>
<dbReference type="Gene3D" id="2.170.300.10">
    <property type="entry name" value="Tie2 ligand-binding domain superfamily"/>
    <property type="match status" value="1"/>
</dbReference>
<feature type="transmembrane region" description="Helical" evidence="3">
    <location>
        <begin position="144"/>
        <end position="167"/>
    </location>
</feature>
<keyword evidence="3" id="KW-0472">Membrane</keyword>
<dbReference type="PANTHER" id="PTHR24043:SF8">
    <property type="entry name" value="EGF-LIKE DOMAIN-CONTAINING PROTEIN"/>
    <property type="match status" value="1"/>
</dbReference>
<keyword evidence="1" id="KW-0245">EGF-like domain</keyword>
<evidence type="ECO:0008006" key="6">
    <source>
        <dbReference type="Google" id="ProtNLM"/>
    </source>
</evidence>
<accession>A0A8W8P3P3</accession>
<reference evidence="4" key="1">
    <citation type="submission" date="2022-08" db="UniProtKB">
        <authorList>
            <consortium name="EnsemblMetazoa"/>
        </authorList>
    </citation>
    <scope>IDENTIFICATION</scope>
    <source>
        <strain evidence="4">05x7-T-G4-1.051#20</strain>
    </source>
</reference>
<keyword evidence="3" id="KW-0812">Transmembrane</keyword>
<evidence type="ECO:0000313" key="4">
    <source>
        <dbReference type="EnsemblMetazoa" id="G9560.1:cds"/>
    </source>
</evidence>
<evidence type="ECO:0000256" key="3">
    <source>
        <dbReference type="SAM" id="Phobius"/>
    </source>
</evidence>
<keyword evidence="5" id="KW-1185">Reference proteome</keyword>
<feature type="compositionally biased region" description="Basic and acidic residues" evidence="2">
    <location>
        <begin position="187"/>
        <end position="200"/>
    </location>
</feature>
<dbReference type="GO" id="GO:0005044">
    <property type="term" value="F:scavenger receptor activity"/>
    <property type="evidence" value="ECO:0007669"/>
    <property type="project" value="InterPro"/>
</dbReference>
<evidence type="ECO:0000313" key="5">
    <source>
        <dbReference type="Proteomes" id="UP000005408"/>
    </source>
</evidence>
<proteinExistence type="predicted"/>
<dbReference type="InterPro" id="IPR042635">
    <property type="entry name" value="MEGF10/SREC1/2-like"/>
</dbReference>
<dbReference type="AlphaFoldDB" id="A0A8W8P3P3"/>
<keyword evidence="3" id="KW-1133">Transmembrane helix</keyword>
<dbReference type="PANTHER" id="PTHR24043">
    <property type="entry name" value="SCAVENGER RECEPTOR CLASS F"/>
    <property type="match status" value="1"/>
</dbReference>
<name>A0A8W8P3P3_MAGGI</name>
<evidence type="ECO:0000256" key="2">
    <source>
        <dbReference type="SAM" id="MobiDB-lite"/>
    </source>
</evidence>
<dbReference type="EnsemblMetazoa" id="G9560.1">
    <property type="protein sequence ID" value="G9560.1:cds"/>
    <property type="gene ID" value="G9560"/>
</dbReference>
<protein>
    <recommendedName>
        <fullName evidence="6">Multiple epidermal growth factor-like domains 10</fullName>
    </recommendedName>
</protein>
<organism evidence="4 5">
    <name type="scientific">Magallana gigas</name>
    <name type="common">Pacific oyster</name>
    <name type="synonym">Crassostrea gigas</name>
    <dbReference type="NCBI Taxonomy" id="29159"/>
    <lineage>
        <taxon>Eukaryota</taxon>
        <taxon>Metazoa</taxon>
        <taxon>Spiralia</taxon>
        <taxon>Lophotrochozoa</taxon>
        <taxon>Mollusca</taxon>
        <taxon>Bivalvia</taxon>
        <taxon>Autobranchia</taxon>
        <taxon>Pteriomorphia</taxon>
        <taxon>Ostreida</taxon>
        <taxon>Ostreoidea</taxon>
        <taxon>Ostreidae</taxon>
        <taxon>Magallana</taxon>
    </lineage>
</organism>
<feature type="region of interest" description="Disordered" evidence="2">
    <location>
        <begin position="178"/>
        <end position="200"/>
    </location>
</feature>